<sequence length="93" mass="10456">MMFKQKIKITATGLVLMFMSYSLAVKSQVMGDAERKSMEKGAIYPSLKGGGEGVSGPGSNLSAEKMKWWEDQKFGMFIHWVYMQSRQVGMDHV</sequence>
<protein>
    <submittedName>
        <fullName evidence="2">Uncharacterized protein</fullName>
    </submittedName>
</protein>
<evidence type="ECO:0000313" key="3">
    <source>
        <dbReference type="Proteomes" id="UP000516439"/>
    </source>
</evidence>
<feature type="signal peptide" evidence="1">
    <location>
        <begin position="1"/>
        <end position="24"/>
    </location>
</feature>
<accession>A0ABX6TK57</accession>
<organism evidence="2 3">
    <name type="scientific">Pedobacter riviphilus</name>
    <dbReference type="NCBI Taxonomy" id="2766984"/>
    <lineage>
        <taxon>Bacteria</taxon>
        <taxon>Pseudomonadati</taxon>
        <taxon>Bacteroidota</taxon>
        <taxon>Sphingobacteriia</taxon>
        <taxon>Sphingobacteriales</taxon>
        <taxon>Sphingobacteriaceae</taxon>
        <taxon>Pedobacter</taxon>
    </lineage>
</organism>
<dbReference type="Proteomes" id="UP000516439">
    <property type="component" value="Chromosome"/>
</dbReference>
<name>A0ABX6TK57_9SPHI</name>
<evidence type="ECO:0000313" key="2">
    <source>
        <dbReference type="EMBL" id="QNR85853.1"/>
    </source>
</evidence>
<gene>
    <name evidence="2" type="ORF">H9N25_05200</name>
</gene>
<keyword evidence="1" id="KW-0732">Signal</keyword>
<keyword evidence="3" id="KW-1185">Reference proteome</keyword>
<reference evidence="2 3" key="1">
    <citation type="submission" date="2020-09" db="EMBL/GenBank/DDBJ databases">
        <title>Pedobacter sp. SW-16 isolated from soil near Yeocheon.</title>
        <authorList>
            <person name="Im H.S."/>
            <person name="Joung Y."/>
            <person name="Lee S.-S."/>
        </authorList>
    </citation>
    <scope>NUCLEOTIDE SEQUENCE [LARGE SCALE GENOMIC DNA]</scope>
    <source>
        <strain evidence="2 3">SW-16</strain>
    </source>
</reference>
<dbReference type="RefSeq" id="WP_190328169.1">
    <property type="nucleotide sequence ID" value="NZ_CP061171.1"/>
</dbReference>
<feature type="chain" id="PRO_5045815773" evidence="1">
    <location>
        <begin position="25"/>
        <end position="93"/>
    </location>
</feature>
<proteinExistence type="predicted"/>
<dbReference type="EMBL" id="CP061171">
    <property type="protein sequence ID" value="QNR85853.1"/>
    <property type="molecule type" value="Genomic_DNA"/>
</dbReference>
<evidence type="ECO:0000256" key="1">
    <source>
        <dbReference type="SAM" id="SignalP"/>
    </source>
</evidence>